<dbReference type="AlphaFoldDB" id="A0A8J6T373"/>
<dbReference type="PANTHER" id="PTHR12558">
    <property type="entry name" value="CELL DIVISION CYCLE 16,23,27"/>
    <property type="match status" value="1"/>
</dbReference>
<feature type="repeat" description="TPR" evidence="3">
    <location>
        <begin position="236"/>
        <end position="269"/>
    </location>
</feature>
<dbReference type="PROSITE" id="PS50005">
    <property type="entry name" value="TPR"/>
    <property type="match status" value="1"/>
</dbReference>
<sequence>MSKFSAVLRKAHRERDWDKTIKYGEQALKQDPKDIKVLNDLACAYFNKKDYERSLAICETIYEIAPPDNLSLQAKNLGVRYMRHHEVLGEIYYLKGRDRDALKTFELLKTLGNIFSKKYSLSAKIHIRQGNFEGALKEYRDMADNCPRHLNEATNGLLDLVERDPLNEACYETLFRIYTDSKQLASIISGYEAMRSTGKAKEKFLFTLINMYQLSGEGNKGLSVIREELRRCPDNPNLYIYLGKAYQARADFSQARACIEKAISLDPANTQRYRHVYDTMVQHLQGEEQKLKQAVGRYIKANRCAEAIAACEKLLKIRPRDKKYRLALYKVIEKSIDIYFGEGKANAAVPLIDRLEDFRDVVPDIQKRIVSLNRKGADSRIQVYENMIARNEVSGDELNRIRCELAESYLDQKREPDRALVLLEEVVQSGGSYESRARYDLAVHLFKAKKLEAAEMHVQKFAAGPCADEKVMSQMYDLGVICVEAGLKHQARTLFTKIVARDKTYKDVNQLMEKLQQQSGGTEIPEAIMVVDICESSRIMSVYGDEATYQIKNALEGIMLPVFRGCESSFIKSTGDGFLVTFPHSSQALDAAVRILDSAKKYNAGVVDGPKIHLRFGAHFGSVRVRPDKDRHGTNVNVPFRVEGLKAKDLIEVEGGILRKDFVPKDRILITEAVSHEISGEGGFEIRYIGLFELRNITGIHKIYQVITDF</sequence>
<reference evidence="5 6" key="1">
    <citation type="submission" date="2020-08" db="EMBL/GenBank/DDBJ databases">
        <title>Bridging the membrane lipid divide: bacteria of the FCB group superphylum have the potential to synthesize archaeal ether lipids.</title>
        <authorList>
            <person name="Villanueva L."/>
            <person name="Von Meijenfeldt F.A.B."/>
            <person name="Westbye A.B."/>
            <person name="Yadav S."/>
            <person name="Hopmans E.C."/>
            <person name="Dutilh B.E."/>
            <person name="Sinninghe Damste J.S."/>
        </authorList>
    </citation>
    <scope>NUCLEOTIDE SEQUENCE [LARGE SCALE GENOMIC DNA]</scope>
    <source>
        <strain evidence="5">NIOZ-UU27</strain>
    </source>
</reference>
<dbReference type="SMART" id="SM00028">
    <property type="entry name" value="TPR"/>
    <property type="match status" value="5"/>
</dbReference>
<evidence type="ECO:0000256" key="1">
    <source>
        <dbReference type="ARBA" id="ARBA00022737"/>
    </source>
</evidence>
<evidence type="ECO:0000259" key="4">
    <source>
        <dbReference type="PROSITE" id="PS50125"/>
    </source>
</evidence>
<proteinExistence type="predicted"/>
<dbReference type="PROSITE" id="PS50125">
    <property type="entry name" value="GUANYLATE_CYCLASE_2"/>
    <property type="match status" value="1"/>
</dbReference>
<evidence type="ECO:0000313" key="6">
    <source>
        <dbReference type="Proteomes" id="UP000650524"/>
    </source>
</evidence>
<dbReference type="Gene3D" id="3.30.70.1230">
    <property type="entry name" value="Nucleotide cyclase"/>
    <property type="match status" value="1"/>
</dbReference>
<gene>
    <name evidence="5" type="ORF">H8E19_09000</name>
</gene>
<dbReference type="InterPro" id="IPR019734">
    <property type="entry name" value="TPR_rpt"/>
</dbReference>
<dbReference type="EMBL" id="JACNJD010000215">
    <property type="protein sequence ID" value="MBC8177530.1"/>
    <property type="molecule type" value="Genomic_DNA"/>
</dbReference>
<dbReference type="CDD" id="cd07302">
    <property type="entry name" value="CHD"/>
    <property type="match status" value="1"/>
</dbReference>
<dbReference type="GO" id="GO:0004016">
    <property type="term" value="F:adenylate cyclase activity"/>
    <property type="evidence" value="ECO:0007669"/>
    <property type="project" value="UniProtKB-ARBA"/>
</dbReference>
<dbReference type="InterPro" id="IPR013105">
    <property type="entry name" value="TPR_2"/>
</dbReference>
<dbReference type="GO" id="GO:0035556">
    <property type="term" value="P:intracellular signal transduction"/>
    <property type="evidence" value="ECO:0007669"/>
    <property type="project" value="InterPro"/>
</dbReference>
<evidence type="ECO:0000256" key="2">
    <source>
        <dbReference type="ARBA" id="ARBA00022803"/>
    </source>
</evidence>
<comment type="caution">
    <text evidence="5">The sequence shown here is derived from an EMBL/GenBank/DDBJ whole genome shotgun (WGS) entry which is preliminary data.</text>
</comment>
<dbReference type="Pfam" id="PF07719">
    <property type="entry name" value="TPR_2"/>
    <property type="match status" value="1"/>
</dbReference>
<dbReference type="Pfam" id="PF13181">
    <property type="entry name" value="TPR_8"/>
    <property type="match status" value="1"/>
</dbReference>
<organism evidence="5 6">
    <name type="scientific">Candidatus Desulfacyla euxinica</name>
    <dbReference type="NCBI Taxonomy" id="2841693"/>
    <lineage>
        <taxon>Bacteria</taxon>
        <taxon>Deltaproteobacteria</taxon>
        <taxon>Candidatus Desulfacyla</taxon>
    </lineage>
</organism>
<dbReference type="InterPro" id="IPR029787">
    <property type="entry name" value="Nucleotide_cyclase"/>
</dbReference>
<dbReference type="GO" id="GO:0051301">
    <property type="term" value="P:cell division"/>
    <property type="evidence" value="ECO:0007669"/>
    <property type="project" value="TreeGrafter"/>
</dbReference>
<dbReference type="GO" id="GO:0009190">
    <property type="term" value="P:cyclic nucleotide biosynthetic process"/>
    <property type="evidence" value="ECO:0007669"/>
    <property type="project" value="InterPro"/>
</dbReference>
<dbReference type="SUPFAM" id="SSF48452">
    <property type="entry name" value="TPR-like"/>
    <property type="match status" value="2"/>
</dbReference>
<feature type="domain" description="Guanylate cyclase" evidence="4">
    <location>
        <begin position="527"/>
        <end position="643"/>
    </location>
</feature>
<name>A0A8J6T373_9DELT</name>
<protein>
    <submittedName>
        <fullName evidence="5">Tetratricopeptide repeat protein</fullName>
    </submittedName>
</protein>
<dbReference type="SUPFAM" id="SSF55073">
    <property type="entry name" value="Nucleotide cyclase"/>
    <property type="match status" value="1"/>
</dbReference>
<dbReference type="Proteomes" id="UP000650524">
    <property type="component" value="Unassembled WGS sequence"/>
</dbReference>
<dbReference type="Gene3D" id="1.25.40.10">
    <property type="entry name" value="Tetratricopeptide repeat domain"/>
    <property type="match status" value="3"/>
</dbReference>
<keyword evidence="1" id="KW-0677">Repeat</keyword>
<evidence type="ECO:0000256" key="3">
    <source>
        <dbReference type="PROSITE-ProRule" id="PRU00339"/>
    </source>
</evidence>
<keyword evidence="2 3" id="KW-0802">TPR repeat</keyword>
<dbReference type="InterPro" id="IPR011990">
    <property type="entry name" value="TPR-like_helical_dom_sf"/>
</dbReference>
<dbReference type="PANTHER" id="PTHR12558:SF13">
    <property type="entry name" value="CELL DIVISION CYCLE PROTEIN 27 HOMOLOG"/>
    <property type="match status" value="1"/>
</dbReference>
<evidence type="ECO:0000313" key="5">
    <source>
        <dbReference type="EMBL" id="MBC8177530.1"/>
    </source>
</evidence>
<accession>A0A8J6T373</accession>
<dbReference type="InterPro" id="IPR001054">
    <property type="entry name" value="A/G_cyclase"/>
</dbReference>